<evidence type="ECO:0000259" key="11">
    <source>
        <dbReference type="PROSITE" id="PS51746"/>
    </source>
</evidence>
<dbReference type="GO" id="GO:0046872">
    <property type="term" value="F:metal ion binding"/>
    <property type="evidence" value="ECO:0007669"/>
    <property type="project" value="UniProtKB-KW"/>
</dbReference>
<dbReference type="PANTHER" id="PTHR47992">
    <property type="entry name" value="PROTEIN PHOSPHATASE"/>
    <property type="match status" value="1"/>
</dbReference>
<evidence type="ECO:0000256" key="5">
    <source>
        <dbReference type="ARBA" id="ARBA00022801"/>
    </source>
</evidence>
<dbReference type="PROSITE" id="PS01032">
    <property type="entry name" value="PPM_1"/>
    <property type="match status" value="1"/>
</dbReference>
<dbReference type="GO" id="GO:0004722">
    <property type="term" value="F:protein serine/threonine phosphatase activity"/>
    <property type="evidence" value="ECO:0007669"/>
    <property type="project" value="UniProtKB-EC"/>
</dbReference>
<dbReference type="SMART" id="SM00332">
    <property type="entry name" value="PP2Cc"/>
    <property type="match status" value="1"/>
</dbReference>
<dbReference type="PROSITE" id="PS51746">
    <property type="entry name" value="PPM_2"/>
    <property type="match status" value="1"/>
</dbReference>
<dbReference type="InterPro" id="IPR015655">
    <property type="entry name" value="PP2C"/>
</dbReference>
<protein>
    <recommendedName>
        <fullName evidence="3">protein-serine/threonine phosphatase</fullName>
        <ecNumber evidence="3">3.1.3.16</ecNumber>
    </recommendedName>
</protein>
<name>A0A7S0QZB0_9CHLO</name>
<comment type="cofactor">
    <cofactor evidence="1">
        <name>Mn(2+)</name>
        <dbReference type="ChEBI" id="CHEBI:29035"/>
    </cofactor>
</comment>
<evidence type="ECO:0000256" key="6">
    <source>
        <dbReference type="ARBA" id="ARBA00022842"/>
    </source>
</evidence>
<evidence type="ECO:0000256" key="7">
    <source>
        <dbReference type="ARBA" id="ARBA00022912"/>
    </source>
</evidence>
<dbReference type="InterPro" id="IPR001932">
    <property type="entry name" value="PPM-type_phosphatase-like_dom"/>
</dbReference>
<dbReference type="EC" id="3.1.3.16" evidence="3"/>
<keyword evidence="6" id="KW-0460">Magnesium</keyword>
<dbReference type="EMBL" id="HBFA01010888">
    <property type="protein sequence ID" value="CAD8659030.1"/>
    <property type="molecule type" value="Transcribed_RNA"/>
</dbReference>
<dbReference type="InterPro" id="IPR036457">
    <property type="entry name" value="PPM-type-like_dom_sf"/>
</dbReference>
<reference evidence="12" key="1">
    <citation type="submission" date="2021-01" db="EMBL/GenBank/DDBJ databases">
        <authorList>
            <person name="Corre E."/>
            <person name="Pelletier E."/>
            <person name="Niang G."/>
            <person name="Scheremetjew M."/>
            <person name="Finn R."/>
            <person name="Kale V."/>
            <person name="Holt S."/>
            <person name="Cochrane G."/>
            <person name="Meng A."/>
            <person name="Brown T."/>
            <person name="Cohen L."/>
        </authorList>
    </citation>
    <scope>NUCLEOTIDE SEQUENCE</scope>
    <source>
        <strain evidence="12">CCMP722</strain>
    </source>
</reference>
<gene>
    <name evidence="12" type="ORF">POBO1169_LOCUS5674</name>
</gene>
<evidence type="ECO:0000256" key="10">
    <source>
        <dbReference type="SAM" id="MobiDB-lite"/>
    </source>
</evidence>
<evidence type="ECO:0000313" key="12">
    <source>
        <dbReference type="EMBL" id="CAD8659030.1"/>
    </source>
</evidence>
<sequence>MGAGCSRNAGQPSDAPKITKGVPGDAPSVRSQPDSEESSSVHNYSQYGHLKQEDEGDLANLTPQQLFAREARSRRLTERIGEGRLSPDANEDAESAVDPDSLHHFRFSENLVLSTGKKNVVKAHVAYQSQEGQEPGYRKSNQDTCFCKSNLSGTQRALFGVFDGHGPNGHHVSAFVKDNLPSYVGAHSLFREYPGQALKESFQTTHDRLMSTRIDCEFSGCTAAAVLLDKKTVYCAWAGDTRVVIGRVCDDGKFETVGLTVDHKPDLPGEKMRIEKMKGRVARLQDENGNPVGPNRVWLKYAWVPGLAMSRAIGDGLACRVGITCEPDVNQYEISAEDKYLIMASDGLWEFLTNEEAVAIVAECTTPEQACDILVEKSRERWLREEDGVVDDITVLVVFFP</sequence>
<evidence type="ECO:0000256" key="2">
    <source>
        <dbReference type="ARBA" id="ARBA00001946"/>
    </source>
</evidence>
<evidence type="ECO:0000256" key="1">
    <source>
        <dbReference type="ARBA" id="ARBA00001936"/>
    </source>
</evidence>
<feature type="domain" description="PPM-type phosphatase" evidence="11">
    <location>
        <begin position="126"/>
        <end position="400"/>
    </location>
</feature>
<dbReference type="AlphaFoldDB" id="A0A7S0QZB0"/>
<evidence type="ECO:0000256" key="8">
    <source>
        <dbReference type="ARBA" id="ARBA00023211"/>
    </source>
</evidence>
<comment type="cofactor">
    <cofactor evidence="2">
        <name>Mg(2+)</name>
        <dbReference type="ChEBI" id="CHEBI:18420"/>
    </cofactor>
</comment>
<dbReference type="SUPFAM" id="SSF81606">
    <property type="entry name" value="PP2C-like"/>
    <property type="match status" value="1"/>
</dbReference>
<keyword evidence="4" id="KW-0479">Metal-binding</keyword>
<accession>A0A7S0QZB0</accession>
<dbReference type="InterPro" id="IPR000222">
    <property type="entry name" value="PP2C_BS"/>
</dbReference>
<dbReference type="CDD" id="cd00143">
    <property type="entry name" value="PP2Cc"/>
    <property type="match status" value="1"/>
</dbReference>
<comment type="similarity">
    <text evidence="9">Belongs to the PP2C family.</text>
</comment>
<proteinExistence type="inferred from homology"/>
<evidence type="ECO:0000256" key="3">
    <source>
        <dbReference type="ARBA" id="ARBA00013081"/>
    </source>
</evidence>
<dbReference type="Pfam" id="PF00481">
    <property type="entry name" value="PP2C"/>
    <property type="match status" value="1"/>
</dbReference>
<organism evidence="12">
    <name type="scientific">Pyramimonas obovata</name>
    <dbReference type="NCBI Taxonomy" id="1411642"/>
    <lineage>
        <taxon>Eukaryota</taxon>
        <taxon>Viridiplantae</taxon>
        <taxon>Chlorophyta</taxon>
        <taxon>Pyramimonadophyceae</taxon>
        <taxon>Pyramimonadales</taxon>
        <taxon>Pyramimonadaceae</taxon>
        <taxon>Pyramimonas</taxon>
        <taxon>Pyramimonas incertae sedis</taxon>
    </lineage>
</organism>
<keyword evidence="5 9" id="KW-0378">Hydrolase</keyword>
<evidence type="ECO:0000256" key="4">
    <source>
        <dbReference type="ARBA" id="ARBA00022723"/>
    </source>
</evidence>
<keyword evidence="8" id="KW-0464">Manganese</keyword>
<keyword evidence="7 9" id="KW-0904">Protein phosphatase</keyword>
<evidence type="ECO:0000256" key="9">
    <source>
        <dbReference type="RuleBase" id="RU003465"/>
    </source>
</evidence>
<feature type="region of interest" description="Disordered" evidence="10">
    <location>
        <begin position="1"/>
        <end position="57"/>
    </location>
</feature>
<dbReference type="Gene3D" id="3.60.40.10">
    <property type="entry name" value="PPM-type phosphatase domain"/>
    <property type="match status" value="1"/>
</dbReference>
<feature type="region of interest" description="Disordered" evidence="10">
    <location>
        <begin position="78"/>
        <end position="97"/>
    </location>
</feature>